<gene>
    <name evidence="1" type="ORF">LCGC14_1962830</name>
</gene>
<evidence type="ECO:0000313" key="1">
    <source>
        <dbReference type="EMBL" id="KKL84626.1"/>
    </source>
</evidence>
<reference evidence="1" key="1">
    <citation type="journal article" date="2015" name="Nature">
        <title>Complex archaea that bridge the gap between prokaryotes and eukaryotes.</title>
        <authorList>
            <person name="Spang A."/>
            <person name="Saw J.H."/>
            <person name="Jorgensen S.L."/>
            <person name="Zaremba-Niedzwiedzka K."/>
            <person name="Martijn J."/>
            <person name="Lind A.E."/>
            <person name="van Eijk R."/>
            <person name="Schleper C."/>
            <person name="Guy L."/>
            <person name="Ettema T.J."/>
        </authorList>
    </citation>
    <scope>NUCLEOTIDE SEQUENCE</scope>
</reference>
<protein>
    <submittedName>
        <fullName evidence="1">Uncharacterized protein</fullName>
    </submittedName>
</protein>
<name>A0A0F9G2F0_9ZZZZ</name>
<proteinExistence type="predicted"/>
<sequence length="67" mass="7254">MADFCLECSINTFGKDFKDLANITSQKDWDKGLAQVVICEGCGAIQVDPDGNCVSSNCMESTQSKSR</sequence>
<comment type="caution">
    <text evidence="1">The sequence shown here is derived from an EMBL/GenBank/DDBJ whole genome shotgun (WGS) entry which is preliminary data.</text>
</comment>
<dbReference type="AlphaFoldDB" id="A0A0F9G2F0"/>
<organism evidence="1">
    <name type="scientific">marine sediment metagenome</name>
    <dbReference type="NCBI Taxonomy" id="412755"/>
    <lineage>
        <taxon>unclassified sequences</taxon>
        <taxon>metagenomes</taxon>
        <taxon>ecological metagenomes</taxon>
    </lineage>
</organism>
<dbReference type="EMBL" id="LAZR01021649">
    <property type="protein sequence ID" value="KKL84626.1"/>
    <property type="molecule type" value="Genomic_DNA"/>
</dbReference>
<accession>A0A0F9G2F0</accession>